<sequence length="170" mass="19624">MGMPAPDSVSALRLKETSAPCTLAANKARIAFQTILMIRSSELEKLLNRLQSQSIRQRQGRIYFGIAHKQGFLDHIFGISSEEHKASGRRYVYTWFMLDSQTHIFSTWIAKLRSVRLSILLNEAEIRRVDTGFCPALQRFDLPSRLRRRQLGRRKETEFDLSFGCSRNGF</sequence>
<dbReference type="Proteomes" id="UP000784294">
    <property type="component" value="Unassembled WGS sequence"/>
</dbReference>
<dbReference type="AlphaFoldDB" id="A0A3S5CTC0"/>
<evidence type="ECO:0000313" key="2">
    <source>
        <dbReference type="Proteomes" id="UP000784294"/>
    </source>
</evidence>
<dbReference type="EMBL" id="CAAALY010249219">
    <property type="protein sequence ID" value="VEL35165.1"/>
    <property type="molecule type" value="Genomic_DNA"/>
</dbReference>
<reference evidence="1" key="1">
    <citation type="submission" date="2018-11" db="EMBL/GenBank/DDBJ databases">
        <authorList>
            <consortium name="Pathogen Informatics"/>
        </authorList>
    </citation>
    <scope>NUCLEOTIDE SEQUENCE</scope>
</reference>
<gene>
    <name evidence="1" type="ORF">PXEA_LOCUS28605</name>
</gene>
<organism evidence="1 2">
    <name type="scientific">Protopolystoma xenopodis</name>
    <dbReference type="NCBI Taxonomy" id="117903"/>
    <lineage>
        <taxon>Eukaryota</taxon>
        <taxon>Metazoa</taxon>
        <taxon>Spiralia</taxon>
        <taxon>Lophotrochozoa</taxon>
        <taxon>Platyhelminthes</taxon>
        <taxon>Monogenea</taxon>
        <taxon>Polyopisthocotylea</taxon>
        <taxon>Polystomatidea</taxon>
        <taxon>Polystomatidae</taxon>
        <taxon>Protopolystoma</taxon>
    </lineage>
</organism>
<proteinExistence type="predicted"/>
<accession>A0A3S5CTC0</accession>
<comment type="caution">
    <text evidence="1">The sequence shown here is derived from an EMBL/GenBank/DDBJ whole genome shotgun (WGS) entry which is preliminary data.</text>
</comment>
<protein>
    <submittedName>
        <fullName evidence="1">Uncharacterized protein</fullName>
    </submittedName>
</protein>
<keyword evidence="2" id="KW-1185">Reference proteome</keyword>
<name>A0A3S5CTC0_9PLAT</name>
<evidence type="ECO:0000313" key="1">
    <source>
        <dbReference type="EMBL" id="VEL35165.1"/>
    </source>
</evidence>